<feature type="transmembrane region" description="Helical" evidence="1">
    <location>
        <begin position="46"/>
        <end position="69"/>
    </location>
</feature>
<dbReference type="Proteomes" id="UP000680679">
    <property type="component" value="Chromosome"/>
</dbReference>
<evidence type="ECO:0000313" key="3">
    <source>
        <dbReference type="Proteomes" id="UP000680679"/>
    </source>
</evidence>
<evidence type="ECO:0000256" key="1">
    <source>
        <dbReference type="SAM" id="Phobius"/>
    </source>
</evidence>
<dbReference type="Pfam" id="PF03729">
    <property type="entry name" value="DUF308"/>
    <property type="match status" value="2"/>
</dbReference>
<keyword evidence="3" id="KW-1185">Reference proteome</keyword>
<accession>A0ABM7QKT9</accession>
<evidence type="ECO:0000313" key="2">
    <source>
        <dbReference type="EMBL" id="BCU06393.1"/>
    </source>
</evidence>
<dbReference type="EMBL" id="AP024563">
    <property type="protein sequence ID" value="BCU06393.1"/>
    <property type="molecule type" value="Genomic_DNA"/>
</dbReference>
<protein>
    <recommendedName>
        <fullName evidence="4">HdeD family acid-resistance protein</fullName>
    </recommendedName>
</protein>
<feature type="transmembrane region" description="Helical" evidence="1">
    <location>
        <begin position="167"/>
        <end position="191"/>
    </location>
</feature>
<dbReference type="RefSeq" id="WP_213380620.1">
    <property type="nucleotide sequence ID" value="NZ_AP024563.1"/>
</dbReference>
<organism evidence="2 3">
    <name type="scientific">Allochromatium tepidum</name>
    <dbReference type="NCBI Taxonomy" id="553982"/>
    <lineage>
        <taxon>Bacteria</taxon>
        <taxon>Pseudomonadati</taxon>
        <taxon>Pseudomonadota</taxon>
        <taxon>Gammaproteobacteria</taxon>
        <taxon>Chromatiales</taxon>
        <taxon>Chromatiaceae</taxon>
        <taxon>Allochromatium</taxon>
    </lineage>
</organism>
<dbReference type="InterPro" id="IPR052712">
    <property type="entry name" value="Acid_resist_chaperone_HdeD"/>
</dbReference>
<keyword evidence="1" id="KW-0812">Transmembrane</keyword>
<feature type="transmembrane region" description="Helical" evidence="1">
    <location>
        <begin position="81"/>
        <end position="102"/>
    </location>
</feature>
<feature type="transmembrane region" description="Helical" evidence="1">
    <location>
        <begin position="108"/>
        <end position="128"/>
    </location>
</feature>
<feature type="transmembrane region" description="Helical" evidence="1">
    <location>
        <begin position="140"/>
        <end position="161"/>
    </location>
</feature>
<reference evidence="2 3" key="1">
    <citation type="submission" date="2021-04" db="EMBL/GenBank/DDBJ databases">
        <title>Complete genome sequencing of Allochromatium tepidum strain NZ.</title>
        <authorList>
            <person name="Tsukatani Y."/>
            <person name="Mori H."/>
        </authorList>
    </citation>
    <scope>NUCLEOTIDE SEQUENCE [LARGE SCALE GENOMIC DNA]</scope>
    <source>
        <strain evidence="2 3">NZ</strain>
    </source>
</reference>
<dbReference type="PANTHER" id="PTHR34989">
    <property type="entry name" value="PROTEIN HDED"/>
    <property type="match status" value="1"/>
</dbReference>
<proteinExistence type="predicted"/>
<dbReference type="InterPro" id="IPR005325">
    <property type="entry name" value="DUF308_memb"/>
</dbReference>
<keyword evidence="1" id="KW-1133">Transmembrane helix</keyword>
<gene>
    <name evidence="2" type="ORF">Atep_10700</name>
</gene>
<name>A0ABM7QKT9_9GAMM</name>
<dbReference type="PANTHER" id="PTHR34989:SF1">
    <property type="entry name" value="PROTEIN HDED"/>
    <property type="match status" value="1"/>
</dbReference>
<sequence length="213" mass="23118">MAAAQTIKQGGDTLCSMSKNWWTFVLRGVLALVLAVLAFLMPAEALLALTLVYGGFSLVDGGFSLVAAVRKIRRGRRWGWFAFRGVVGVITGVVVLIVPFVATWVLAIFLWASIAVWAALVGGFELLTAWRLRKEIRGEIWLMLSGLFSMALSGLAVWLLLTRPAETLLAMGWVIGGYATFLGVFLILLGLRLRRNQTECKTEGADAMPGATA</sequence>
<feature type="transmembrane region" description="Helical" evidence="1">
    <location>
        <begin position="21"/>
        <end position="40"/>
    </location>
</feature>
<keyword evidence="1" id="KW-0472">Membrane</keyword>
<evidence type="ECO:0008006" key="4">
    <source>
        <dbReference type="Google" id="ProtNLM"/>
    </source>
</evidence>